<dbReference type="PANTHER" id="PTHR46072">
    <property type="entry name" value="AMIDASE-RELATED-RELATED"/>
    <property type="match status" value="1"/>
</dbReference>
<sequence>MYKDNVEKKIKERDLQFPNEWLISSDRLPKDHDISQFIKSSNLLSDVEVEITESTSSHILSSIKSQKWSALQVITAFAHRATIANQLVNPLSEELDQLLQETGKLKGKLHGLPISFKDEFNIKGQYSTIGLVSFISNPPASQDSPIVKILRNEGAIFYVKTNVPIGAFNIVTFNNIFGKTLNPFNRCLASGGSSGGEAALVAMKGSPLGIGSDLGGSVRQPSSFQNLFALKPSSLRFPHKNTSIVSGLESLNGTNGPLSTDIDSLKLYAQVIVKSKPWLQDFKVVPLEWKELDLSSEKLRFGVLIDDGVLRPTAPVKRALDTVMAQLKKAGHEVVIWEAEDISEIAQFANKFMTASGNKKLVEAIEESGEPYPILQTMKDMPDIPTSTIWEWQEQRSNKVNEFLAKWNRLNLDGLISPVTALAGTDFENFVDVTYSPLPNVLDFPAGVFPVLRADANIDEPLDIKPRNETEKKVHSNYSPEAINGGCVGLQVIGRKYEEEKVIEMVRLISTTIGTIDYWK</sequence>
<protein>
    <recommendedName>
        <fullName evidence="3">amidase</fullName>
        <ecNumber evidence="3">3.5.1.4</ecNumber>
    </recommendedName>
</protein>
<dbReference type="PANTHER" id="PTHR46072:SF11">
    <property type="entry name" value="AMIDASE-RELATED"/>
    <property type="match status" value="1"/>
</dbReference>
<accession>A0A1E3P043</accession>
<organism evidence="7 8">
    <name type="scientific">Wickerhamomyces anomalus (strain ATCC 58044 / CBS 1984 / NCYC 433 / NRRL Y-366-8)</name>
    <name type="common">Yeast</name>
    <name type="synonym">Hansenula anomala</name>
    <dbReference type="NCBI Taxonomy" id="683960"/>
    <lineage>
        <taxon>Eukaryota</taxon>
        <taxon>Fungi</taxon>
        <taxon>Dikarya</taxon>
        <taxon>Ascomycota</taxon>
        <taxon>Saccharomycotina</taxon>
        <taxon>Saccharomycetes</taxon>
        <taxon>Phaffomycetales</taxon>
        <taxon>Wickerhamomycetaceae</taxon>
        <taxon>Wickerhamomyces</taxon>
    </lineage>
</organism>
<gene>
    <name evidence="7" type="ORF">WICANDRAFT_95769</name>
</gene>
<reference evidence="7 8" key="1">
    <citation type="journal article" date="2016" name="Proc. Natl. Acad. Sci. U.S.A.">
        <title>Comparative genomics of biotechnologically important yeasts.</title>
        <authorList>
            <person name="Riley R."/>
            <person name="Haridas S."/>
            <person name="Wolfe K.H."/>
            <person name="Lopes M.R."/>
            <person name="Hittinger C.T."/>
            <person name="Goeker M."/>
            <person name="Salamov A.A."/>
            <person name="Wisecaver J.H."/>
            <person name="Long T.M."/>
            <person name="Calvey C.H."/>
            <person name="Aerts A.L."/>
            <person name="Barry K.W."/>
            <person name="Choi C."/>
            <person name="Clum A."/>
            <person name="Coughlan A.Y."/>
            <person name="Deshpande S."/>
            <person name="Douglass A.P."/>
            <person name="Hanson S.J."/>
            <person name="Klenk H.-P."/>
            <person name="LaButti K.M."/>
            <person name="Lapidus A."/>
            <person name="Lindquist E.A."/>
            <person name="Lipzen A.M."/>
            <person name="Meier-Kolthoff J.P."/>
            <person name="Ohm R.A."/>
            <person name="Otillar R.P."/>
            <person name="Pangilinan J.L."/>
            <person name="Peng Y."/>
            <person name="Rokas A."/>
            <person name="Rosa C.A."/>
            <person name="Scheuner C."/>
            <person name="Sibirny A.A."/>
            <person name="Slot J.C."/>
            <person name="Stielow J.B."/>
            <person name="Sun H."/>
            <person name="Kurtzman C.P."/>
            <person name="Blackwell M."/>
            <person name="Grigoriev I.V."/>
            <person name="Jeffries T.W."/>
        </authorList>
    </citation>
    <scope>NUCLEOTIDE SEQUENCE [LARGE SCALE GENOMIC DNA]</scope>
    <source>
        <strain evidence="8">ATCC 58044 / CBS 1984 / NCYC 433 / NRRL Y-366-8</strain>
    </source>
</reference>
<dbReference type="GeneID" id="30203748"/>
<feature type="active site" description="Charge relay system" evidence="5">
    <location>
        <position position="217"/>
    </location>
</feature>
<keyword evidence="8" id="KW-1185">Reference proteome</keyword>
<evidence type="ECO:0000256" key="2">
    <source>
        <dbReference type="ARBA" id="ARBA00009199"/>
    </source>
</evidence>
<evidence type="ECO:0000313" key="8">
    <source>
        <dbReference type="Proteomes" id="UP000094112"/>
    </source>
</evidence>
<evidence type="ECO:0000256" key="1">
    <source>
        <dbReference type="ARBA" id="ARBA00001311"/>
    </source>
</evidence>
<feature type="active site" description="Charge relay system" evidence="5">
    <location>
        <position position="117"/>
    </location>
</feature>
<dbReference type="RefSeq" id="XP_019037444.1">
    <property type="nucleotide sequence ID" value="XM_019186502.1"/>
</dbReference>
<dbReference type="STRING" id="683960.A0A1E3P043"/>
<dbReference type="AlphaFoldDB" id="A0A1E3P043"/>
<evidence type="ECO:0000313" key="7">
    <source>
        <dbReference type="EMBL" id="ODQ58237.1"/>
    </source>
</evidence>
<evidence type="ECO:0000256" key="5">
    <source>
        <dbReference type="PIRSR" id="PIRSR001221-1"/>
    </source>
</evidence>
<dbReference type="GO" id="GO:0004040">
    <property type="term" value="F:amidase activity"/>
    <property type="evidence" value="ECO:0007669"/>
    <property type="project" value="UniProtKB-EC"/>
</dbReference>
<dbReference type="Proteomes" id="UP000094112">
    <property type="component" value="Unassembled WGS sequence"/>
</dbReference>
<dbReference type="SUPFAM" id="SSF75304">
    <property type="entry name" value="Amidase signature (AS) enzymes"/>
    <property type="match status" value="1"/>
</dbReference>
<dbReference type="EC" id="3.5.1.4" evidence="3"/>
<comment type="similarity">
    <text evidence="2">Belongs to the amidase family.</text>
</comment>
<feature type="active site" description="Charge relay system" evidence="5">
    <location>
        <position position="193"/>
    </location>
</feature>
<dbReference type="OrthoDB" id="6428749at2759"/>
<dbReference type="InterPro" id="IPR023631">
    <property type="entry name" value="Amidase_dom"/>
</dbReference>
<dbReference type="EMBL" id="KV454212">
    <property type="protein sequence ID" value="ODQ58237.1"/>
    <property type="molecule type" value="Genomic_DNA"/>
</dbReference>
<keyword evidence="4" id="KW-0378">Hydrolase</keyword>
<evidence type="ECO:0000256" key="4">
    <source>
        <dbReference type="ARBA" id="ARBA00022801"/>
    </source>
</evidence>
<dbReference type="InterPro" id="IPR020556">
    <property type="entry name" value="Amidase_CS"/>
</dbReference>
<dbReference type="Pfam" id="PF01425">
    <property type="entry name" value="Amidase"/>
    <property type="match status" value="1"/>
</dbReference>
<dbReference type="InterPro" id="IPR036928">
    <property type="entry name" value="AS_sf"/>
</dbReference>
<proteinExistence type="inferred from homology"/>
<dbReference type="PROSITE" id="PS00571">
    <property type="entry name" value="AMIDASES"/>
    <property type="match status" value="1"/>
</dbReference>
<dbReference type="Gene3D" id="3.90.1300.10">
    <property type="entry name" value="Amidase signature (AS) domain"/>
    <property type="match status" value="1"/>
</dbReference>
<name>A0A1E3P043_WICAA</name>
<feature type="domain" description="Amidase" evidence="6">
    <location>
        <begin position="73"/>
        <end position="502"/>
    </location>
</feature>
<dbReference type="PIRSF" id="PIRSF001221">
    <property type="entry name" value="Amidase_fungi"/>
    <property type="match status" value="1"/>
</dbReference>
<evidence type="ECO:0000256" key="3">
    <source>
        <dbReference type="ARBA" id="ARBA00012922"/>
    </source>
</evidence>
<comment type="catalytic activity">
    <reaction evidence="1">
        <text>a monocarboxylic acid amide + H2O = a monocarboxylate + NH4(+)</text>
        <dbReference type="Rhea" id="RHEA:12020"/>
        <dbReference type="ChEBI" id="CHEBI:15377"/>
        <dbReference type="ChEBI" id="CHEBI:28938"/>
        <dbReference type="ChEBI" id="CHEBI:35757"/>
        <dbReference type="ChEBI" id="CHEBI:83628"/>
        <dbReference type="EC" id="3.5.1.4"/>
    </reaction>
</comment>
<evidence type="ECO:0000259" key="6">
    <source>
        <dbReference type="Pfam" id="PF01425"/>
    </source>
</evidence>